<evidence type="ECO:0000313" key="2">
    <source>
        <dbReference type="Proteomes" id="UP000661607"/>
    </source>
</evidence>
<gene>
    <name evidence="1" type="ORF">H4W81_003105</name>
</gene>
<organism evidence="1 2">
    <name type="scientific">Nonomuraea africana</name>
    <dbReference type="NCBI Taxonomy" id="46171"/>
    <lineage>
        <taxon>Bacteria</taxon>
        <taxon>Bacillati</taxon>
        <taxon>Actinomycetota</taxon>
        <taxon>Actinomycetes</taxon>
        <taxon>Streptosporangiales</taxon>
        <taxon>Streptosporangiaceae</taxon>
        <taxon>Nonomuraea</taxon>
    </lineage>
</organism>
<keyword evidence="2" id="KW-1185">Reference proteome</keyword>
<protein>
    <recommendedName>
        <fullName evidence="3">ATP-binding protein</fullName>
    </recommendedName>
</protein>
<evidence type="ECO:0008006" key="3">
    <source>
        <dbReference type="Google" id="ProtNLM"/>
    </source>
</evidence>
<dbReference type="RefSeq" id="WP_192775422.1">
    <property type="nucleotide sequence ID" value="NZ_BAAASY010000038.1"/>
</dbReference>
<evidence type="ECO:0000313" key="1">
    <source>
        <dbReference type="EMBL" id="MBE1560326.1"/>
    </source>
</evidence>
<dbReference type="Pfam" id="PF14435">
    <property type="entry name" value="SUKH-4"/>
    <property type="match status" value="1"/>
</dbReference>
<comment type="caution">
    <text evidence="1">The sequence shown here is derived from an EMBL/GenBank/DDBJ whole genome shotgun (WGS) entry which is preliminary data.</text>
</comment>
<proteinExistence type="predicted"/>
<reference evidence="1 2" key="1">
    <citation type="submission" date="2020-10" db="EMBL/GenBank/DDBJ databases">
        <title>Sequencing the genomes of 1000 actinobacteria strains.</title>
        <authorList>
            <person name="Klenk H.-P."/>
        </authorList>
    </citation>
    <scope>NUCLEOTIDE SEQUENCE [LARGE SCALE GENOMIC DNA]</scope>
    <source>
        <strain evidence="1 2">DSM 43748</strain>
    </source>
</reference>
<name>A0ABR9KE70_9ACTN</name>
<accession>A0ABR9KE70</accession>
<dbReference type="InterPro" id="IPR025851">
    <property type="entry name" value="SUKH-4"/>
</dbReference>
<dbReference type="EMBL" id="JADBEF010000001">
    <property type="protein sequence ID" value="MBE1560326.1"/>
    <property type="molecule type" value="Genomic_DNA"/>
</dbReference>
<dbReference type="Proteomes" id="UP000661607">
    <property type="component" value="Unassembled WGS sequence"/>
</dbReference>
<sequence length="711" mass="77630">MELPRDLPRALSQAFHAVGLPWPDARLDHFDGVLAELGDRPEARRLRDHVRVLRKAQRVFFEHLRDLTDEHDGSGMRLIGHKDRPCVSEVREKWARTAAQMADYHEAVRTLTRQAIGGLRASSELPAVPDYLAGSRPAWLERRPERGIRDEPTAGRALAAEALLRWREDPYGPRICVVTGSPASGKTRLLAWFSHSTGWHWSGYPGPSEAAVWLRGMDVEAAVRELARQLRLDGDEPAAPDGPAHGDADPERALTGLARPLAALDRPVLVTLADPHRSADPGRTLTELIRPLVADPRVRLLVEFPDPTALRPYLTSSAELSGVPVFVLDLDDPRCTDRDAFTAWYAAERAGHSPFTADQVYPSPALAAIAARARGADPGPALPIAERVAGAWLDGLSPAARAAVGTLALALAPIGLYTWRLLHCGRHRDDPEAAARGVAEAAAHLPLAEPGLPAYAVDLPALAEAAAPPPEAHGELAAVMRGWPVSAELGPPEYARMHLAGHERMAGGPAGIAPLPLCRPPVRVTRELLESLYGAGGVIRLAADEIHPAITHEPTRRFLAEVGLPRNGVHEDGWTGDRLRCVKPMTEWWPEEDVRELRACAGLPGDLGAVFMLDYVHVGHLFLDGRTGLVYELCEGQGTARIANRDVESYAYFAYVIHRERALWCGKEAHLDAAYWCAEDLALELHTYEPQAMAGDESLWPLTLLDYTLLT</sequence>